<protein>
    <submittedName>
        <fullName evidence="2">Uncharacterized protein</fullName>
    </submittedName>
</protein>
<evidence type="ECO:0000313" key="3">
    <source>
        <dbReference type="Proteomes" id="UP000507470"/>
    </source>
</evidence>
<sequence length="161" mass="17875">MDDNQPLDLSTPSTPVRQPSLPSTPEKTTTTELTQPMSPSESISHSEPHQPVPQPDFTDLPEVTPEELPPQVIDVDQTLDLTIENTRITKADLSDDNNNIIDCTKPTGVWTLKPIDVKNTARCEEQCLEPQLFFAGAPSSYMSHVTTPCNDPEKKHKFMPP</sequence>
<accession>A0A6J8EHV9</accession>
<dbReference type="EMBL" id="CACVKT020009075">
    <property type="protein sequence ID" value="CAC5420080.1"/>
    <property type="molecule type" value="Genomic_DNA"/>
</dbReference>
<proteinExistence type="predicted"/>
<evidence type="ECO:0000313" key="2">
    <source>
        <dbReference type="EMBL" id="CAC5420080.1"/>
    </source>
</evidence>
<evidence type="ECO:0000256" key="1">
    <source>
        <dbReference type="SAM" id="MobiDB-lite"/>
    </source>
</evidence>
<dbReference type="Proteomes" id="UP000507470">
    <property type="component" value="Unassembled WGS sequence"/>
</dbReference>
<gene>
    <name evidence="2" type="ORF">MCOR_52347</name>
</gene>
<name>A0A6J8EHV9_MYTCO</name>
<keyword evidence="3" id="KW-1185">Reference proteome</keyword>
<feature type="compositionally biased region" description="Low complexity" evidence="1">
    <location>
        <begin position="20"/>
        <end position="45"/>
    </location>
</feature>
<organism evidence="2 3">
    <name type="scientific">Mytilus coruscus</name>
    <name type="common">Sea mussel</name>
    <dbReference type="NCBI Taxonomy" id="42192"/>
    <lineage>
        <taxon>Eukaryota</taxon>
        <taxon>Metazoa</taxon>
        <taxon>Spiralia</taxon>
        <taxon>Lophotrochozoa</taxon>
        <taxon>Mollusca</taxon>
        <taxon>Bivalvia</taxon>
        <taxon>Autobranchia</taxon>
        <taxon>Pteriomorphia</taxon>
        <taxon>Mytilida</taxon>
        <taxon>Mytiloidea</taxon>
        <taxon>Mytilidae</taxon>
        <taxon>Mytilinae</taxon>
        <taxon>Mytilus</taxon>
    </lineage>
</organism>
<feature type="region of interest" description="Disordered" evidence="1">
    <location>
        <begin position="1"/>
        <end position="70"/>
    </location>
</feature>
<feature type="compositionally biased region" description="Polar residues" evidence="1">
    <location>
        <begin position="7"/>
        <end position="17"/>
    </location>
</feature>
<reference evidence="2 3" key="1">
    <citation type="submission" date="2020-06" db="EMBL/GenBank/DDBJ databases">
        <authorList>
            <person name="Li R."/>
            <person name="Bekaert M."/>
        </authorList>
    </citation>
    <scope>NUCLEOTIDE SEQUENCE [LARGE SCALE GENOMIC DNA]</scope>
    <source>
        <strain evidence="3">wild</strain>
    </source>
</reference>
<dbReference type="AlphaFoldDB" id="A0A6J8EHV9"/>